<evidence type="ECO:0000256" key="4">
    <source>
        <dbReference type="SAM" id="Phobius"/>
    </source>
</evidence>
<evidence type="ECO:0000313" key="6">
    <source>
        <dbReference type="Proteomes" id="UP000801492"/>
    </source>
</evidence>
<dbReference type="SMART" id="SM00365">
    <property type="entry name" value="LRR_SD22"/>
    <property type="match status" value="4"/>
</dbReference>
<dbReference type="PANTHER" id="PTHR24369:SF210">
    <property type="entry name" value="CHAOPTIN-RELATED"/>
    <property type="match status" value="1"/>
</dbReference>
<dbReference type="Gene3D" id="3.80.10.10">
    <property type="entry name" value="Ribonuclease Inhibitor"/>
    <property type="match status" value="4"/>
</dbReference>
<feature type="transmembrane region" description="Helical" evidence="4">
    <location>
        <begin position="21"/>
        <end position="42"/>
    </location>
</feature>
<feature type="non-terminal residue" evidence="5">
    <location>
        <position position="717"/>
    </location>
</feature>
<dbReference type="Pfam" id="PF13855">
    <property type="entry name" value="LRR_8"/>
    <property type="match status" value="4"/>
</dbReference>
<keyword evidence="4" id="KW-0812">Transmembrane</keyword>
<keyword evidence="6" id="KW-1185">Reference proteome</keyword>
<reference evidence="5" key="1">
    <citation type="submission" date="2019-08" db="EMBL/GenBank/DDBJ databases">
        <title>The genome of the North American firefly Photinus pyralis.</title>
        <authorList>
            <consortium name="Photinus pyralis genome working group"/>
            <person name="Fallon T.R."/>
            <person name="Sander Lower S.E."/>
            <person name="Weng J.-K."/>
        </authorList>
    </citation>
    <scope>NUCLEOTIDE SEQUENCE</scope>
    <source>
        <strain evidence="5">TRF0915ILg1</strain>
        <tissue evidence="5">Whole body</tissue>
    </source>
</reference>
<evidence type="ECO:0000256" key="1">
    <source>
        <dbReference type="ARBA" id="ARBA00022614"/>
    </source>
</evidence>
<dbReference type="OrthoDB" id="2013775at2759"/>
<dbReference type="AlphaFoldDB" id="A0A8K0G015"/>
<dbReference type="SMART" id="SM00369">
    <property type="entry name" value="LRR_TYP"/>
    <property type="match status" value="17"/>
</dbReference>
<dbReference type="InterPro" id="IPR032675">
    <property type="entry name" value="LRR_dom_sf"/>
</dbReference>
<name>A0A8K0G015_IGNLU</name>
<dbReference type="Proteomes" id="UP000801492">
    <property type="component" value="Unassembled WGS sequence"/>
</dbReference>
<dbReference type="InterPro" id="IPR001611">
    <property type="entry name" value="Leu-rich_rpt"/>
</dbReference>
<keyword evidence="4" id="KW-1133">Transmembrane helix</keyword>
<keyword evidence="4" id="KW-0472">Membrane</keyword>
<keyword evidence="1" id="KW-0433">Leucine-rich repeat</keyword>
<dbReference type="PRINTS" id="PR00019">
    <property type="entry name" value="LEURICHRPT"/>
</dbReference>
<comment type="caution">
    <text evidence="5">The sequence shown here is derived from an EMBL/GenBank/DDBJ whole genome shotgun (WGS) entry which is preliminary data.</text>
</comment>
<organism evidence="5 6">
    <name type="scientific">Ignelater luminosus</name>
    <name type="common">Cucubano</name>
    <name type="synonym">Pyrophorus luminosus</name>
    <dbReference type="NCBI Taxonomy" id="2038154"/>
    <lineage>
        <taxon>Eukaryota</taxon>
        <taxon>Metazoa</taxon>
        <taxon>Ecdysozoa</taxon>
        <taxon>Arthropoda</taxon>
        <taxon>Hexapoda</taxon>
        <taxon>Insecta</taxon>
        <taxon>Pterygota</taxon>
        <taxon>Neoptera</taxon>
        <taxon>Endopterygota</taxon>
        <taxon>Coleoptera</taxon>
        <taxon>Polyphaga</taxon>
        <taxon>Elateriformia</taxon>
        <taxon>Elateroidea</taxon>
        <taxon>Elateridae</taxon>
        <taxon>Agrypninae</taxon>
        <taxon>Pyrophorini</taxon>
        <taxon>Ignelater</taxon>
    </lineage>
</organism>
<keyword evidence="2" id="KW-0732">Signal</keyword>
<evidence type="ECO:0000256" key="3">
    <source>
        <dbReference type="ARBA" id="ARBA00022737"/>
    </source>
</evidence>
<dbReference type="InterPro" id="IPR050541">
    <property type="entry name" value="LRR_TM_domain-containing"/>
</dbReference>
<dbReference type="PANTHER" id="PTHR24369">
    <property type="entry name" value="ANTIGEN BSP, PUTATIVE-RELATED"/>
    <property type="match status" value="1"/>
</dbReference>
<evidence type="ECO:0000313" key="5">
    <source>
        <dbReference type="EMBL" id="KAF2886860.1"/>
    </source>
</evidence>
<gene>
    <name evidence="5" type="ORF">ILUMI_19313</name>
</gene>
<dbReference type="InterPro" id="IPR003591">
    <property type="entry name" value="Leu-rich_rpt_typical-subtyp"/>
</dbReference>
<keyword evidence="3" id="KW-0677">Repeat</keyword>
<protein>
    <submittedName>
        <fullName evidence="5">Uncharacterized protein</fullName>
    </submittedName>
</protein>
<accession>A0A8K0G015</accession>
<dbReference type="GO" id="GO:0005886">
    <property type="term" value="C:plasma membrane"/>
    <property type="evidence" value="ECO:0007669"/>
    <property type="project" value="TreeGrafter"/>
</dbReference>
<dbReference type="PROSITE" id="PS51450">
    <property type="entry name" value="LRR"/>
    <property type="match status" value="7"/>
</dbReference>
<dbReference type="SUPFAM" id="SSF52058">
    <property type="entry name" value="L domain-like"/>
    <property type="match status" value="2"/>
</dbReference>
<proteinExistence type="predicted"/>
<evidence type="ECO:0000256" key="2">
    <source>
        <dbReference type="ARBA" id="ARBA00022729"/>
    </source>
</evidence>
<sequence length="717" mass="83023">MRTKHLGVYKLLQKKSDMSSFPITLRTIFLIVLILICVRRSLQASCRNEKQGNSYVNGSPRKIYYYLCNNLTKETLTKFFKSPEYCQLYYNNIYSSVNVAGTQINFLNQEVFLTNTNCYVKLYELTLSYNHIQDLGVNVFNSTIPVWDEIQKLNLSHNELVFVQAQDFKMLKLQILDFSFNNLSSLGNLSYNLPSLKEFHLNNNYISIMNGDIFQKLTELQILNIANNKIKSLDSHTFSNLQKLEKLYLSNNLITDLRERPFQYLENVNEIHLENNNFTFPDERIFLGLNKLERIYLTKNTIAKFNQNTLLGLRSIETFEIFSSALSKLNSTEYNTIGIKTSTITELENHTFEGLDSLRTFKFTNLNVGKINSGCFNGLKTLQHLYFQNVTIQRIESESFLNIRALRSISSCSQIDVSYDFCNLSLQYIGPNVLPQLTYYAQHYNNQYFAIRLDNNNLTVLLNNTFGEISGITLLRLDNNNIIEIESNAFGNLIFNKNPYREISLSNIQHNSIYLNKNKIKKIHKDTFSKIRNIVELRLDKNGINEIHPSSFNGLAFHSESKGTLYLNENKLNYITKEIFSNITYLVVLRLDNNNIENIDPKSFINLKTLMHLDISHNNLKDINAYSFAGLENLETLNLTNNKLLNFNHDSFFGLNSLQHLMLTENNIQEIPIGLFQYSPSLKNLQLGNNYLSGFKTGSFSNLNKLQFLNLSHNRFL</sequence>
<dbReference type="EMBL" id="VTPC01086149">
    <property type="protein sequence ID" value="KAF2886860.1"/>
    <property type="molecule type" value="Genomic_DNA"/>
</dbReference>